<dbReference type="InterPro" id="IPR058163">
    <property type="entry name" value="LysR-type_TF_proteobact-type"/>
</dbReference>
<dbReference type="EMBL" id="CP011568">
    <property type="protein sequence ID" value="AKJ68759.1"/>
    <property type="molecule type" value="Genomic_DNA"/>
</dbReference>
<dbReference type="InterPro" id="IPR005119">
    <property type="entry name" value="LysR_subst-bd"/>
</dbReference>
<gene>
    <name evidence="6" type="ORF">ABW99_11550</name>
</gene>
<dbReference type="Gene3D" id="3.40.190.290">
    <property type="match status" value="1"/>
</dbReference>
<proteinExistence type="inferred from homology"/>
<feature type="domain" description="HTH lysR-type" evidence="5">
    <location>
        <begin position="1"/>
        <end position="59"/>
    </location>
</feature>
<dbReference type="SUPFAM" id="SSF53850">
    <property type="entry name" value="Periplasmic binding protein-like II"/>
    <property type="match status" value="1"/>
</dbReference>
<dbReference type="SUPFAM" id="SSF46785">
    <property type="entry name" value="Winged helix' DNA-binding domain"/>
    <property type="match status" value="1"/>
</dbReference>
<evidence type="ECO:0000259" key="5">
    <source>
        <dbReference type="PROSITE" id="PS50931"/>
    </source>
</evidence>
<evidence type="ECO:0000256" key="3">
    <source>
        <dbReference type="ARBA" id="ARBA00023125"/>
    </source>
</evidence>
<keyword evidence="2" id="KW-0805">Transcription regulation</keyword>
<dbReference type="GO" id="GO:0003700">
    <property type="term" value="F:DNA-binding transcription factor activity"/>
    <property type="evidence" value="ECO:0007669"/>
    <property type="project" value="InterPro"/>
</dbReference>
<evidence type="ECO:0000313" key="7">
    <source>
        <dbReference type="Proteomes" id="UP000036700"/>
    </source>
</evidence>
<accession>A0A0G3ERU6</accession>
<evidence type="ECO:0000256" key="4">
    <source>
        <dbReference type="ARBA" id="ARBA00023163"/>
    </source>
</evidence>
<sequence length="305" mass="33257">MDRLDELSVLIAILDAGSLAAAGRRLRRSPPAVTRILTALEARVGMRLVERSTRHLSATEAGARLAEHARRLLADYEAAVREGADAPLHGRLRVTAPRIFGRRHVTPVVTSYLDKYPAMRVELVLSDANLDLIEEGLDVAVRIGTLVDASLVARRVGEVRRVWVASPEYLARRGRPSAPGDLGAHDVVYTASRPVAPEWRFRHAGSEQVVSLTPRLTVNAIDATLLAVKSHRGIGRVLSYQVVDDLAAGTLVRLLAEYEPPPLPVHLVMPSARHMAPKLRAFLDHAAEQLGRLDVISATALKLMA</sequence>
<comment type="similarity">
    <text evidence="1">Belongs to the LysR transcriptional regulatory family.</text>
</comment>
<evidence type="ECO:0000313" key="6">
    <source>
        <dbReference type="EMBL" id="AKJ68759.1"/>
    </source>
</evidence>
<dbReference type="InterPro" id="IPR000847">
    <property type="entry name" value="LysR_HTH_N"/>
</dbReference>
<dbReference type="RefSeq" id="WP_047214627.1">
    <property type="nucleotide sequence ID" value="NZ_CP011568.3"/>
</dbReference>
<protein>
    <submittedName>
        <fullName evidence="6">Transcriptional regulator</fullName>
    </submittedName>
</protein>
<dbReference type="GO" id="GO:0043565">
    <property type="term" value="F:sequence-specific DNA binding"/>
    <property type="evidence" value="ECO:0007669"/>
    <property type="project" value="TreeGrafter"/>
</dbReference>
<dbReference type="AlphaFoldDB" id="A0A0G3ERU6"/>
<dbReference type="OrthoDB" id="9786526at2"/>
<dbReference type="CDD" id="cd08471">
    <property type="entry name" value="PBP2_CrgA_like_2"/>
    <property type="match status" value="1"/>
</dbReference>
<dbReference type="InterPro" id="IPR036390">
    <property type="entry name" value="WH_DNA-bd_sf"/>
</dbReference>
<evidence type="ECO:0000256" key="1">
    <source>
        <dbReference type="ARBA" id="ARBA00009437"/>
    </source>
</evidence>
<organism evidence="6 7">
    <name type="scientific">Pandoraea thiooxydans</name>
    <dbReference type="NCBI Taxonomy" id="445709"/>
    <lineage>
        <taxon>Bacteria</taxon>
        <taxon>Pseudomonadati</taxon>
        <taxon>Pseudomonadota</taxon>
        <taxon>Betaproteobacteria</taxon>
        <taxon>Burkholderiales</taxon>
        <taxon>Burkholderiaceae</taxon>
        <taxon>Pandoraea</taxon>
    </lineage>
</organism>
<dbReference type="Pfam" id="PF00126">
    <property type="entry name" value="HTH_1"/>
    <property type="match status" value="1"/>
</dbReference>
<dbReference type="KEGG" id="ptx:ABW99_11550"/>
<evidence type="ECO:0000256" key="2">
    <source>
        <dbReference type="ARBA" id="ARBA00023015"/>
    </source>
</evidence>
<dbReference type="Gene3D" id="1.10.10.10">
    <property type="entry name" value="Winged helix-like DNA-binding domain superfamily/Winged helix DNA-binding domain"/>
    <property type="match status" value="1"/>
</dbReference>
<dbReference type="STRING" id="445709.ABW99_11550"/>
<dbReference type="PANTHER" id="PTHR30537:SF5">
    <property type="entry name" value="HTH-TYPE TRANSCRIPTIONAL ACTIVATOR TTDR-RELATED"/>
    <property type="match status" value="1"/>
</dbReference>
<dbReference type="GO" id="GO:0006351">
    <property type="term" value="P:DNA-templated transcription"/>
    <property type="evidence" value="ECO:0007669"/>
    <property type="project" value="TreeGrafter"/>
</dbReference>
<dbReference type="PATRIC" id="fig|445709.3.peg.2451"/>
<dbReference type="PANTHER" id="PTHR30537">
    <property type="entry name" value="HTH-TYPE TRANSCRIPTIONAL REGULATOR"/>
    <property type="match status" value="1"/>
</dbReference>
<dbReference type="PROSITE" id="PS50931">
    <property type="entry name" value="HTH_LYSR"/>
    <property type="match status" value="1"/>
</dbReference>
<reference evidence="7" key="1">
    <citation type="submission" date="2015-06" db="EMBL/GenBank/DDBJ databases">
        <authorList>
            <person name="Lim Y.L."/>
            <person name="Ee R."/>
            <person name="Yong D."/>
            <person name="How K.Y."/>
            <person name="Yin W.F."/>
            <person name="Chan K.G."/>
        </authorList>
    </citation>
    <scope>NUCLEOTIDE SEQUENCE [LARGE SCALE GENOMIC DNA]</scope>
    <source>
        <strain evidence="7">DSM 25325</strain>
    </source>
</reference>
<dbReference type="Pfam" id="PF03466">
    <property type="entry name" value="LysR_substrate"/>
    <property type="match status" value="1"/>
</dbReference>
<keyword evidence="4" id="KW-0804">Transcription</keyword>
<dbReference type="Proteomes" id="UP000036700">
    <property type="component" value="Chromosome"/>
</dbReference>
<keyword evidence="7" id="KW-1185">Reference proteome</keyword>
<name>A0A0G3ERU6_9BURK</name>
<dbReference type="InterPro" id="IPR036388">
    <property type="entry name" value="WH-like_DNA-bd_sf"/>
</dbReference>
<keyword evidence="3" id="KW-0238">DNA-binding</keyword>